<protein>
    <recommendedName>
        <fullName evidence="2">Fungal-type protein kinase domain-containing protein</fullName>
    </recommendedName>
</protein>
<dbReference type="Proteomes" id="UP000636479">
    <property type="component" value="Unassembled WGS sequence"/>
</dbReference>
<keyword evidence="4" id="KW-1185">Reference proteome</keyword>
<name>A0A8H6S972_9AGAR</name>
<dbReference type="Gene3D" id="1.10.510.10">
    <property type="entry name" value="Transferase(Phosphotransferase) domain 1"/>
    <property type="match status" value="1"/>
</dbReference>
<dbReference type="OrthoDB" id="2747778at2759"/>
<dbReference type="AlphaFoldDB" id="A0A8H6S972"/>
<dbReference type="PANTHER" id="PTHR38248">
    <property type="entry name" value="FUNK1 6"/>
    <property type="match status" value="1"/>
</dbReference>
<organism evidence="3 4">
    <name type="scientific">Mycena indigotica</name>
    <dbReference type="NCBI Taxonomy" id="2126181"/>
    <lineage>
        <taxon>Eukaryota</taxon>
        <taxon>Fungi</taxon>
        <taxon>Dikarya</taxon>
        <taxon>Basidiomycota</taxon>
        <taxon>Agaricomycotina</taxon>
        <taxon>Agaricomycetes</taxon>
        <taxon>Agaricomycetidae</taxon>
        <taxon>Agaricales</taxon>
        <taxon>Marasmiineae</taxon>
        <taxon>Mycenaceae</taxon>
        <taxon>Mycena</taxon>
    </lineage>
</organism>
<sequence length="623" mass="69549">MKPSLNDAWQGILIGSVFSITWTVAGAARSTHNPTSLSSSPEAAQPLLRISPPALSYADIGEIYDNKLSDNLGKAERSQMAVYAREVFIQQPNRMFVRVNIITPMTVRILLFDRSGCYYSQPVNYHSSAGAIFLVKLVLLGSAFDESLIGFDTSIYWENGRRKMKLIPPRIYDNDAGEWRDNITKTVYVFVIDPKPLFSRRTIRSRGTVCWRAVCNGVSYVIKDYWRGDGRILESEILQDLSGIPGIGQMLCFENDRFSIKELRGIPSTEAMKHDSPPSSEYPPTVINRYLMRIVVVEYGATLDEAVCAHQFLCAIRDIVKGHHTATIGLDEDKRVLQSDISPFNIRLAYDRADQHAVLIDWDLAKRMARLIAGDLASSSDLRTGTEIYHSVRVHMGDAERLSHLQPMDDLESIYYVIIYVLCGFDEHGEKIAKLPPSIQSWMDGGNTPKAMALAPIKRSFLLCDLEFRVTRFPLQHDILMAVIHQLHHFFRTRITAIGAATRILHPTPLPPYNAEQAKSDYAAFLAPIEQGIMDLEAGGVLEPYSRPPPTLNQRQSKRKSNSVDDVPDAPPTKRVSGRTRSSIGTSYAEADTSGSEDQSSNSAEENMPESPSAGRRKGKGRG</sequence>
<dbReference type="EMBL" id="JACAZF010000009">
    <property type="protein sequence ID" value="KAF7294653.1"/>
    <property type="molecule type" value="Genomic_DNA"/>
</dbReference>
<dbReference type="GeneID" id="59349138"/>
<evidence type="ECO:0000259" key="2">
    <source>
        <dbReference type="Pfam" id="PF17667"/>
    </source>
</evidence>
<feature type="region of interest" description="Disordered" evidence="1">
    <location>
        <begin position="540"/>
        <end position="623"/>
    </location>
</feature>
<reference evidence="3" key="1">
    <citation type="submission" date="2020-05" db="EMBL/GenBank/DDBJ databases">
        <title>Mycena genomes resolve the evolution of fungal bioluminescence.</title>
        <authorList>
            <person name="Tsai I.J."/>
        </authorList>
    </citation>
    <scope>NUCLEOTIDE SEQUENCE</scope>
    <source>
        <strain evidence="3">171206Taipei</strain>
    </source>
</reference>
<evidence type="ECO:0000256" key="1">
    <source>
        <dbReference type="SAM" id="MobiDB-lite"/>
    </source>
</evidence>
<accession>A0A8H6S972</accession>
<dbReference type="SUPFAM" id="SSF56112">
    <property type="entry name" value="Protein kinase-like (PK-like)"/>
    <property type="match status" value="1"/>
</dbReference>
<dbReference type="RefSeq" id="XP_037216016.1">
    <property type="nucleotide sequence ID" value="XM_037366622.1"/>
</dbReference>
<dbReference type="InterPro" id="IPR011009">
    <property type="entry name" value="Kinase-like_dom_sf"/>
</dbReference>
<gene>
    <name evidence="3" type="ORF">MIND_01002100</name>
</gene>
<evidence type="ECO:0000313" key="3">
    <source>
        <dbReference type="EMBL" id="KAF7294653.1"/>
    </source>
</evidence>
<feature type="compositionally biased region" description="Polar residues" evidence="1">
    <location>
        <begin position="593"/>
        <end position="605"/>
    </location>
</feature>
<proteinExistence type="predicted"/>
<feature type="domain" description="Fungal-type protein kinase" evidence="2">
    <location>
        <begin position="61"/>
        <end position="421"/>
    </location>
</feature>
<dbReference type="Pfam" id="PF17667">
    <property type="entry name" value="Pkinase_fungal"/>
    <property type="match status" value="1"/>
</dbReference>
<evidence type="ECO:0000313" key="4">
    <source>
        <dbReference type="Proteomes" id="UP000636479"/>
    </source>
</evidence>
<dbReference type="PANTHER" id="PTHR38248:SF2">
    <property type="entry name" value="FUNK1 11"/>
    <property type="match status" value="1"/>
</dbReference>
<comment type="caution">
    <text evidence="3">The sequence shown here is derived from an EMBL/GenBank/DDBJ whole genome shotgun (WGS) entry which is preliminary data.</text>
</comment>
<dbReference type="InterPro" id="IPR040976">
    <property type="entry name" value="Pkinase_fungal"/>
</dbReference>